<organism evidence="1 2">
    <name type="scientific">Candidatus Amesbacteria bacterium GW2011_GWA2_42_12</name>
    <dbReference type="NCBI Taxonomy" id="1618356"/>
    <lineage>
        <taxon>Bacteria</taxon>
        <taxon>Candidatus Amesiibacteriota</taxon>
    </lineage>
</organism>
<sequence length="116" mass="14004">MIIIYDRDKVSKEKIIKYVKNKLVTDIVLANIEDATYELMTEESNLFQELNKLAGPIILYGRCSDRSAKFLQPFKIFARKDACWVESIFFKNFQSLYFYLYFRSERFLIRRMNLFK</sequence>
<protein>
    <submittedName>
        <fullName evidence="1">Uncharacterized protein</fullName>
    </submittedName>
</protein>
<gene>
    <name evidence="1" type="ORF">UU93_C0018G0007</name>
</gene>
<evidence type="ECO:0000313" key="1">
    <source>
        <dbReference type="EMBL" id="KKS31398.1"/>
    </source>
</evidence>
<dbReference type="STRING" id="1618356.UU93_C0018G0007"/>
<name>A0A0G1B1H6_9BACT</name>
<proteinExistence type="predicted"/>
<evidence type="ECO:0000313" key="2">
    <source>
        <dbReference type="Proteomes" id="UP000034160"/>
    </source>
</evidence>
<dbReference type="Proteomes" id="UP000034160">
    <property type="component" value="Unassembled WGS sequence"/>
</dbReference>
<dbReference type="AlphaFoldDB" id="A0A0G1B1H6"/>
<comment type="caution">
    <text evidence="1">The sequence shown here is derived from an EMBL/GenBank/DDBJ whole genome shotgun (WGS) entry which is preliminary data.</text>
</comment>
<dbReference type="EMBL" id="LCCN01000018">
    <property type="protein sequence ID" value="KKS31398.1"/>
    <property type="molecule type" value="Genomic_DNA"/>
</dbReference>
<reference evidence="1 2" key="1">
    <citation type="journal article" date="2015" name="Nature">
        <title>rRNA introns, odd ribosomes, and small enigmatic genomes across a large radiation of phyla.</title>
        <authorList>
            <person name="Brown C.T."/>
            <person name="Hug L.A."/>
            <person name="Thomas B.C."/>
            <person name="Sharon I."/>
            <person name="Castelle C.J."/>
            <person name="Singh A."/>
            <person name="Wilkins M.J."/>
            <person name="Williams K.H."/>
            <person name="Banfield J.F."/>
        </authorList>
    </citation>
    <scope>NUCLEOTIDE SEQUENCE [LARGE SCALE GENOMIC DNA]</scope>
</reference>
<accession>A0A0G1B1H6</accession>